<dbReference type="PANTHER" id="PTHR28533">
    <property type="entry name" value="PROTEIN PBN1"/>
    <property type="match status" value="1"/>
</dbReference>
<evidence type="ECO:0000256" key="1">
    <source>
        <dbReference type="ARBA" id="ARBA00004643"/>
    </source>
</evidence>
<evidence type="ECO:0000256" key="7">
    <source>
        <dbReference type="ARBA" id="ARBA00022824"/>
    </source>
</evidence>
<dbReference type="GeneID" id="68349130"/>
<comment type="similarity">
    <text evidence="3 11">Belongs to the PIGX family.</text>
</comment>
<keyword evidence="8 11" id="KW-1133">Transmembrane helix</keyword>
<keyword evidence="7 11" id="KW-0256">Endoplasmic reticulum</keyword>
<evidence type="ECO:0000256" key="3">
    <source>
        <dbReference type="ARBA" id="ARBA00010345"/>
    </source>
</evidence>
<evidence type="ECO:0000313" key="13">
    <source>
        <dbReference type="Proteomes" id="UP000824596"/>
    </source>
</evidence>
<keyword evidence="6 11" id="KW-0812">Transmembrane</keyword>
<comment type="function">
    <text evidence="11">Required for proper folding and/or the stability of a subset of proteins in the endoplasmic reticulum. Component of glycosylphosphatidylinositol-mannosyltransferase 1 which transfers the first of the 4 mannoses in the GPI-anchor precursors during GPI-anchor biosynthesis. Probably acts by stabilizing the mannosyltransferase GPI14.</text>
</comment>
<keyword evidence="10" id="KW-0325">Glycoprotein</keyword>
<dbReference type="OrthoDB" id="5546453at2759"/>
<dbReference type="Proteomes" id="UP000824596">
    <property type="component" value="Unassembled WGS sequence"/>
</dbReference>
<protein>
    <recommendedName>
        <fullName evidence="4 11">Protein PBN1</fullName>
    </recommendedName>
</protein>
<evidence type="ECO:0000256" key="9">
    <source>
        <dbReference type="ARBA" id="ARBA00023136"/>
    </source>
</evidence>
<evidence type="ECO:0000256" key="11">
    <source>
        <dbReference type="RuleBase" id="RU366056"/>
    </source>
</evidence>
<sequence length="494" mass="55107">MRETVTFVYPPDGAVDPKAFHVQPAGLLGPAADVVRQDRLTVGLDQLPPDIASLLQGYHALHLTWTSPHAYDTLEPFSSRQSPGLRVFLTPSAKRAHDPVKLCEMLQIMGPLDCMTTEAWTAAHTTERGVWGPLSFYQQLEHLSASVESATRDLCPDTDSICQSRLRTLYTAASLDLSYSSTDRALWISAFWPLREHSITVLVLPGRQTEVGIFTKDSAPNLGPYGVGLHGILNVLEDQKEPSPALFIFRSRHKLYNASFASEFLRPIGVHPTLQFKLSTNKPPVQDAECAPYAYLTLPKTMFANRYHFEDKIFLASKNLSASRYTTLPVELEAPEYNIKTWGSNVLLQLAPPISSDEQIWTAQVPLHLRYLKPRASGYTQVEVPYPVVFWACQPGGDEDPASNPFDRRHLGYDELFSPGTIFWHVSPKPEVGNRVMSSITVPVLREDSAAWVRLGTTAAMVLGCAWVIWNLLVALTAPAQQDPKRKEARHRVK</sequence>
<evidence type="ECO:0000256" key="6">
    <source>
        <dbReference type="ARBA" id="ARBA00022692"/>
    </source>
</evidence>
<dbReference type="GO" id="GO:1990529">
    <property type="term" value="C:glycosylphosphatidylinositol-mannosyltransferase I complex"/>
    <property type="evidence" value="ECO:0007669"/>
    <property type="project" value="TreeGrafter"/>
</dbReference>
<evidence type="ECO:0000256" key="5">
    <source>
        <dbReference type="ARBA" id="ARBA00022502"/>
    </source>
</evidence>
<dbReference type="InterPro" id="IPR042322">
    <property type="entry name" value="Pbn1"/>
</dbReference>
<gene>
    <name evidence="12" type="ORF">HRG_00001</name>
</gene>
<keyword evidence="13" id="KW-1185">Reference proteome</keyword>
<evidence type="ECO:0000256" key="10">
    <source>
        <dbReference type="ARBA" id="ARBA00023180"/>
    </source>
</evidence>
<dbReference type="Pfam" id="PF08320">
    <property type="entry name" value="PIG-X"/>
    <property type="match status" value="1"/>
</dbReference>
<evidence type="ECO:0000256" key="2">
    <source>
        <dbReference type="ARBA" id="ARBA00004687"/>
    </source>
</evidence>
<comment type="pathway">
    <text evidence="2 11">Glycolipid biosynthesis; glycosylphosphatidylinositol-anchor biosynthesis.</text>
</comment>
<dbReference type="SMART" id="SM00780">
    <property type="entry name" value="PIG-X"/>
    <property type="match status" value="1"/>
</dbReference>
<dbReference type="GO" id="GO:0005789">
    <property type="term" value="C:endoplasmic reticulum membrane"/>
    <property type="evidence" value="ECO:0007669"/>
    <property type="project" value="UniProtKB-SubCell"/>
</dbReference>
<dbReference type="GO" id="GO:0000030">
    <property type="term" value="F:mannosyltransferase activity"/>
    <property type="evidence" value="ECO:0007669"/>
    <property type="project" value="TreeGrafter"/>
</dbReference>
<feature type="transmembrane region" description="Helical" evidence="11">
    <location>
        <begin position="451"/>
        <end position="478"/>
    </location>
</feature>
<proteinExistence type="inferred from homology"/>
<accession>A0A9P8N5X4</accession>
<keyword evidence="9 11" id="KW-0472">Membrane</keyword>
<dbReference type="AlphaFoldDB" id="A0A9P8N5X4"/>
<dbReference type="EMBL" id="JAIZPD010000001">
    <property type="protein sequence ID" value="KAH0967359.1"/>
    <property type="molecule type" value="Genomic_DNA"/>
</dbReference>
<keyword evidence="5 11" id="KW-0337">GPI-anchor biosynthesis</keyword>
<comment type="subcellular location">
    <subcellularLocation>
        <location evidence="11">Endoplasmic reticulum membrane</location>
        <topology evidence="11">Single-pass membrane protein</topology>
    </subcellularLocation>
    <subcellularLocation>
        <location evidence="1">Endoplasmic reticulum membrane</location>
        <topology evidence="1">Single-pass type III membrane protein</topology>
    </subcellularLocation>
</comment>
<dbReference type="RefSeq" id="XP_044724872.1">
    <property type="nucleotide sequence ID" value="XM_044858472.1"/>
</dbReference>
<organism evidence="12 13">
    <name type="scientific">Hirsutella rhossiliensis</name>
    <dbReference type="NCBI Taxonomy" id="111463"/>
    <lineage>
        <taxon>Eukaryota</taxon>
        <taxon>Fungi</taxon>
        <taxon>Dikarya</taxon>
        <taxon>Ascomycota</taxon>
        <taxon>Pezizomycotina</taxon>
        <taxon>Sordariomycetes</taxon>
        <taxon>Hypocreomycetidae</taxon>
        <taxon>Hypocreales</taxon>
        <taxon>Ophiocordycipitaceae</taxon>
        <taxon>Hirsutella</taxon>
    </lineage>
</organism>
<evidence type="ECO:0000313" key="12">
    <source>
        <dbReference type="EMBL" id="KAH0967359.1"/>
    </source>
</evidence>
<dbReference type="PANTHER" id="PTHR28533:SF1">
    <property type="entry name" value="PROTEIN PBN1"/>
    <property type="match status" value="1"/>
</dbReference>
<dbReference type="InterPro" id="IPR013233">
    <property type="entry name" value="PIG-X/PBN1"/>
</dbReference>
<evidence type="ECO:0000256" key="4">
    <source>
        <dbReference type="ARBA" id="ARBA00020410"/>
    </source>
</evidence>
<name>A0A9P8N5X4_9HYPO</name>
<dbReference type="GO" id="GO:0006506">
    <property type="term" value="P:GPI anchor biosynthetic process"/>
    <property type="evidence" value="ECO:0007669"/>
    <property type="project" value="UniProtKB-KW"/>
</dbReference>
<comment type="caution">
    <text evidence="12">The sequence shown here is derived from an EMBL/GenBank/DDBJ whole genome shotgun (WGS) entry which is preliminary data.</text>
</comment>
<evidence type="ECO:0000256" key="8">
    <source>
        <dbReference type="ARBA" id="ARBA00022989"/>
    </source>
</evidence>
<reference evidence="12" key="1">
    <citation type="submission" date="2021-09" db="EMBL/GenBank/DDBJ databases">
        <title>A high-quality genome of the endoparasitic fungus Hirsutella rhossiliensis with a comparison of Hirsutella genomes reveals transposable elements contributing to genome size variation.</title>
        <authorList>
            <person name="Lin R."/>
            <person name="Jiao Y."/>
            <person name="Sun X."/>
            <person name="Ling J."/>
            <person name="Xie B."/>
            <person name="Cheng X."/>
        </authorList>
    </citation>
    <scope>NUCLEOTIDE SEQUENCE</scope>
    <source>
        <strain evidence="12">HR02</strain>
    </source>
</reference>